<dbReference type="PROSITE" id="PS51891">
    <property type="entry name" value="CENP_V_GFA"/>
    <property type="match status" value="1"/>
</dbReference>
<dbReference type="VEuPathDB" id="FungiDB:I7I50_03367"/>
<comment type="similarity">
    <text evidence="1">Belongs to the Gfa family.</text>
</comment>
<evidence type="ECO:0000256" key="3">
    <source>
        <dbReference type="ARBA" id="ARBA00022833"/>
    </source>
</evidence>
<evidence type="ECO:0000256" key="4">
    <source>
        <dbReference type="ARBA" id="ARBA00023239"/>
    </source>
</evidence>
<dbReference type="HOGENOM" id="CLU_038839_1_1_1"/>
<accession>C0NQI9</accession>
<dbReference type="Gene3D" id="3.90.1590.10">
    <property type="entry name" value="glutathione-dependent formaldehyde- activating enzyme (gfa)"/>
    <property type="match status" value="2"/>
</dbReference>
<keyword evidence="7" id="KW-1185">Reference proteome</keyword>
<gene>
    <name evidence="6" type="ORF">HCBG_05777</name>
</gene>
<dbReference type="STRING" id="447093.C0NQI9"/>
<proteinExistence type="inferred from homology"/>
<evidence type="ECO:0000313" key="7">
    <source>
        <dbReference type="Proteomes" id="UP000001631"/>
    </source>
</evidence>
<dbReference type="EMBL" id="GG663369">
    <property type="protein sequence ID" value="EEH06461.1"/>
    <property type="molecule type" value="Genomic_DNA"/>
</dbReference>
<dbReference type="InterPro" id="IPR011057">
    <property type="entry name" value="Mss4-like_sf"/>
</dbReference>
<dbReference type="GO" id="GO:0016846">
    <property type="term" value="F:carbon-sulfur lyase activity"/>
    <property type="evidence" value="ECO:0007669"/>
    <property type="project" value="InterPro"/>
</dbReference>
<evidence type="ECO:0000313" key="6">
    <source>
        <dbReference type="EMBL" id="EEH06461.1"/>
    </source>
</evidence>
<keyword evidence="3" id="KW-0862">Zinc</keyword>
<feature type="domain" description="CENP-V/GFA" evidence="5">
    <location>
        <begin position="10"/>
        <end position="140"/>
    </location>
</feature>
<dbReference type="PANTHER" id="PTHR33337:SF31">
    <property type="entry name" value="DUF636 DOMAIN PROTEIN (AFU_ORTHOLOGUE AFUA_2G12650)"/>
    <property type="match status" value="1"/>
</dbReference>
<name>C0NQI9_AJECG</name>
<dbReference type="GO" id="GO:0046872">
    <property type="term" value="F:metal ion binding"/>
    <property type="evidence" value="ECO:0007669"/>
    <property type="project" value="UniProtKB-KW"/>
</dbReference>
<reference evidence="6" key="1">
    <citation type="submission" date="2009-02" db="EMBL/GenBank/DDBJ databases">
        <title>The Genome Sequence of Ajellomyces capsulatus strain G186AR.</title>
        <authorList>
            <consortium name="The Broad Institute Genome Sequencing Platform"/>
            <person name="Champion M."/>
            <person name="Cuomo C."/>
            <person name="Ma L.-J."/>
            <person name="Henn M.R."/>
            <person name="Sil A."/>
            <person name="Goldman B."/>
            <person name="Young S.K."/>
            <person name="Kodira C.D."/>
            <person name="Zeng Q."/>
            <person name="Koehrsen M."/>
            <person name="Alvarado L."/>
            <person name="Berlin A."/>
            <person name="Borenstein D."/>
            <person name="Chen Z."/>
            <person name="Engels R."/>
            <person name="Freedman E."/>
            <person name="Gellesch M."/>
            <person name="Goldberg J."/>
            <person name="Griggs A."/>
            <person name="Gujja S."/>
            <person name="Heiman D."/>
            <person name="Hepburn T."/>
            <person name="Howarth C."/>
            <person name="Jen D."/>
            <person name="Larson L."/>
            <person name="Lewis B."/>
            <person name="Mehta T."/>
            <person name="Park D."/>
            <person name="Pearson M."/>
            <person name="Roberts A."/>
            <person name="Saif S."/>
            <person name="Shea T."/>
            <person name="Shenoy N."/>
            <person name="Sisk P."/>
            <person name="Stolte C."/>
            <person name="Sykes S."/>
            <person name="Walk T."/>
            <person name="White J."/>
            <person name="Yandava C."/>
            <person name="Klein B."/>
            <person name="McEwen J.G."/>
            <person name="Puccia R."/>
            <person name="Goldman G.H."/>
            <person name="Felipe M.S."/>
            <person name="Nino-Vega G."/>
            <person name="San-Blas G."/>
            <person name="Taylor J."/>
            <person name="Mendoza L."/>
            <person name="Galagan J."/>
            <person name="Nusbaum C."/>
            <person name="Birren B."/>
        </authorList>
    </citation>
    <scope>NUCLEOTIDE SEQUENCE</scope>
    <source>
        <strain evidence="6">G186AR</strain>
    </source>
</reference>
<evidence type="ECO:0000256" key="1">
    <source>
        <dbReference type="ARBA" id="ARBA00005495"/>
    </source>
</evidence>
<evidence type="ECO:0000259" key="5">
    <source>
        <dbReference type="PROSITE" id="PS51891"/>
    </source>
</evidence>
<evidence type="ECO:0000256" key="2">
    <source>
        <dbReference type="ARBA" id="ARBA00022723"/>
    </source>
</evidence>
<dbReference type="Proteomes" id="UP000001631">
    <property type="component" value="Unassembled WGS sequence"/>
</dbReference>
<dbReference type="InterPro" id="IPR006913">
    <property type="entry name" value="CENP-V/GFA"/>
</dbReference>
<organism evidence="6 7">
    <name type="scientific">Ajellomyces capsulatus (strain G186AR / H82 / ATCC MYA-2454 / RMSCC 2432)</name>
    <name type="common">Darling's disease fungus</name>
    <name type="synonym">Histoplasma capsulatum</name>
    <dbReference type="NCBI Taxonomy" id="447093"/>
    <lineage>
        <taxon>Eukaryota</taxon>
        <taxon>Fungi</taxon>
        <taxon>Dikarya</taxon>
        <taxon>Ascomycota</taxon>
        <taxon>Pezizomycotina</taxon>
        <taxon>Eurotiomycetes</taxon>
        <taxon>Eurotiomycetidae</taxon>
        <taxon>Onygenales</taxon>
        <taxon>Ajellomycetaceae</taxon>
        <taxon>Histoplasma</taxon>
    </lineage>
</organism>
<keyword evidence="4" id="KW-0456">Lyase</keyword>
<protein>
    <submittedName>
        <fullName evidence="6">DUF636 domain-containing protein</fullName>
    </submittedName>
</protein>
<sequence>MAAQTPTKTLTAHCFCRTVHYKLTIPITSLPLRTHLCHCGICRFTHGAPCVFHAPLPAGITPQWVAPSGPHNLTSYRHTSGALSDRVFCSTCGCQIGDIWPAKPINSKEDEEKEDAADNRHWTISTSIFTDHSPSNFQIDKHIFTDSAPGKAGLHQLLPRISGRDMEIYTGHFLPPNANRILPPPPAPPQAEFGNADGKEERLRCECHCGGVSFTFPRPTQAILGNSELNKFVSPTDPRKWLACLDLCDDCRLLNGTHVTAWTFLPLQLLEPAVGTDLIIGTSKTFESSKGVRRAFCGTCGATVFYWSEDRADIVDVALGLVRASEGLFAESWVTWRNGRVAYQESGERFDRDFAEAVALGIKSWGLEREGEILDFQIGLLRQIAPPGDVGRYEGEWEYLRKFSADGSPVEDSVLDGMLILALSNELAESDQRWAMFHGYILDHSDEIGSWTWTAERLKMCVVVARNS</sequence>
<dbReference type="GeneID" id="69038793"/>
<dbReference type="SUPFAM" id="SSF51316">
    <property type="entry name" value="Mss4-like"/>
    <property type="match status" value="2"/>
</dbReference>
<dbReference type="RefSeq" id="XP_045286942.1">
    <property type="nucleotide sequence ID" value="XM_045432826.1"/>
</dbReference>
<dbReference type="PANTHER" id="PTHR33337">
    <property type="entry name" value="GFA DOMAIN-CONTAINING PROTEIN"/>
    <property type="match status" value="1"/>
</dbReference>
<dbReference type="Pfam" id="PF04828">
    <property type="entry name" value="GFA"/>
    <property type="match status" value="2"/>
</dbReference>
<dbReference type="InParanoid" id="C0NQI9"/>
<dbReference type="AlphaFoldDB" id="C0NQI9"/>
<keyword evidence="2" id="KW-0479">Metal-binding</keyword>